<dbReference type="AlphaFoldDB" id="A0A1S2QQL2"/>
<dbReference type="EMBL" id="MLYO01000009">
    <property type="protein sequence ID" value="OIK07705.1"/>
    <property type="molecule type" value="Genomic_DNA"/>
</dbReference>
<organism evidence="1 2">
    <name type="scientific">Streptomyces monashensis</name>
    <dbReference type="NCBI Taxonomy" id="1678012"/>
    <lineage>
        <taxon>Bacteria</taxon>
        <taxon>Bacillati</taxon>
        <taxon>Actinomycetota</taxon>
        <taxon>Actinomycetes</taxon>
        <taxon>Kitasatosporales</taxon>
        <taxon>Streptomycetaceae</taxon>
        <taxon>Streptomyces</taxon>
    </lineage>
</organism>
<gene>
    <name evidence="1" type="ORF">BIV23_01605</name>
</gene>
<protein>
    <submittedName>
        <fullName evidence="1">Uncharacterized protein</fullName>
    </submittedName>
</protein>
<name>A0A1S2QQL2_9ACTN</name>
<dbReference type="RefSeq" id="WP_071378879.1">
    <property type="nucleotide sequence ID" value="NZ_MLYO01000009.1"/>
</dbReference>
<comment type="caution">
    <text evidence="1">The sequence shown here is derived from an EMBL/GenBank/DDBJ whole genome shotgun (WGS) entry which is preliminary data.</text>
</comment>
<keyword evidence="2" id="KW-1185">Reference proteome</keyword>
<evidence type="ECO:0000313" key="2">
    <source>
        <dbReference type="Proteomes" id="UP000179642"/>
    </source>
</evidence>
<proteinExistence type="predicted"/>
<reference evidence="1 2" key="1">
    <citation type="submission" date="2016-10" db="EMBL/GenBank/DDBJ databases">
        <title>Genome sequence of Streptomyces sp. MUSC 1.</title>
        <authorList>
            <person name="Lee L.-H."/>
            <person name="Ser H.-L."/>
            <person name="Law J.W.-F."/>
        </authorList>
    </citation>
    <scope>NUCLEOTIDE SEQUENCE [LARGE SCALE GENOMIC DNA]</scope>
    <source>
        <strain evidence="1 2">MUSC 1</strain>
    </source>
</reference>
<dbReference type="OrthoDB" id="4191005at2"/>
<evidence type="ECO:0000313" key="1">
    <source>
        <dbReference type="EMBL" id="OIK07705.1"/>
    </source>
</evidence>
<dbReference type="Proteomes" id="UP000179642">
    <property type="component" value="Unassembled WGS sequence"/>
</dbReference>
<accession>A0A1S2QQL2</accession>
<sequence>MGDGAKAHRVYEDAVEYLCRNVEELRPLIASAVWDSAFPVVRDADPAGAAWRDAVRALHDAVESAGVPNGLGLAATMAVGDWPGAPTPRSSGWVCPTGRCARVELRGTAPTATPGCALSGGEPMRLVGG</sequence>